<accession>A0A1L7XVH2</accession>
<dbReference type="EMBL" id="FJOG01000064">
    <property type="protein sequence ID" value="CZR69031.1"/>
    <property type="molecule type" value="Genomic_DNA"/>
</dbReference>
<keyword evidence="3" id="KW-0274">FAD</keyword>
<dbReference type="InterPro" id="IPR036318">
    <property type="entry name" value="FAD-bd_PCMH-like_sf"/>
</dbReference>
<evidence type="ECO:0000256" key="5">
    <source>
        <dbReference type="SAM" id="SignalP"/>
    </source>
</evidence>
<evidence type="ECO:0000256" key="2">
    <source>
        <dbReference type="ARBA" id="ARBA00022630"/>
    </source>
</evidence>
<keyword evidence="5" id="KW-0732">Signal</keyword>
<feature type="signal peptide" evidence="5">
    <location>
        <begin position="1"/>
        <end position="21"/>
    </location>
</feature>
<dbReference type="PANTHER" id="PTHR42973:SF13">
    <property type="entry name" value="FAD-BINDING PCMH-TYPE DOMAIN-CONTAINING PROTEIN"/>
    <property type="match status" value="1"/>
</dbReference>
<dbReference type="GO" id="GO:0016491">
    <property type="term" value="F:oxidoreductase activity"/>
    <property type="evidence" value="ECO:0007669"/>
    <property type="project" value="UniProtKB-KW"/>
</dbReference>
<evidence type="ECO:0000313" key="7">
    <source>
        <dbReference type="EMBL" id="CZR69031.1"/>
    </source>
</evidence>
<evidence type="ECO:0000256" key="3">
    <source>
        <dbReference type="ARBA" id="ARBA00022827"/>
    </source>
</evidence>
<dbReference type="InterPro" id="IPR016166">
    <property type="entry name" value="FAD-bd_PCMH"/>
</dbReference>
<dbReference type="InterPro" id="IPR016169">
    <property type="entry name" value="FAD-bd_PCMH_sub2"/>
</dbReference>
<sequence length="543" mass="59795">MVQSFASLLLLCILFALEVKGQEDAQIPLNSEGSGTDCHNACRSLINVLGGKAHYQDMPPTLFVDYYSDQQRETVPACVVLPDSAQDVSDAIKVITQYDCIFAVKSGGHAMFSGASNAPGGITLDLRNLNMLHISEDRKTTSIGPGNRWIDVYDYLDPFNVTVVGARDAQVGEGSPSFLVAMDGVQTMSTTMRRVEVSNLVLANGSISNINQVANPDLYWALRGGGKNFGVVTRFDVYNHVDTPMWGGCDLMLLSDVSERLSSLGIPRQFSWTPTDLIEKSLGAVTTLACKLGYCVGFNDVAGMLGEIGVEAETDIFAHAYGVICFFSIVQTYVLVGQMNHGKGLEGAPGFGTMHRAKKIWASDRIAKTTDFARELKSLNSARQRVSYETATFKLDTDLMKEITNIYMEETEKIRHLKGMVSALPMQIITKAEIAHFQKNGGNCLGISPDDGPLMLLETTIAWKDPKDDEITLQASKNILGRSVALAKERGLWHPFLYQNYAGKRQPVFESYGAKNLARLRSIRDEYDPDHVFTKLYPGYFNL</sequence>
<dbReference type="PANTHER" id="PTHR42973">
    <property type="entry name" value="BINDING OXIDOREDUCTASE, PUTATIVE (AFU_ORTHOLOGUE AFUA_1G17690)-RELATED"/>
    <property type="match status" value="1"/>
</dbReference>
<feature type="chain" id="PRO_5012114849" description="FAD-binding PCMH-type domain-containing protein" evidence="5">
    <location>
        <begin position="22"/>
        <end position="543"/>
    </location>
</feature>
<dbReference type="GO" id="GO:0071949">
    <property type="term" value="F:FAD binding"/>
    <property type="evidence" value="ECO:0007669"/>
    <property type="project" value="InterPro"/>
</dbReference>
<feature type="domain" description="FAD-binding PCMH-type" evidence="6">
    <location>
        <begin position="72"/>
        <end position="242"/>
    </location>
</feature>
<dbReference type="Pfam" id="PF01565">
    <property type="entry name" value="FAD_binding_4"/>
    <property type="match status" value="1"/>
</dbReference>
<evidence type="ECO:0000259" key="6">
    <source>
        <dbReference type="PROSITE" id="PS51387"/>
    </source>
</evidence>
<dbReference type="Pfam" id="PF08031">
    <property type="entry name" value="BBE"/>
    <property type="match status" value="1"/>
</dbReference>
<dbReference type="InterPro" id="IPR006094">
    <property type="entry name" value="Oxid_FAD_bind_N"/>
</dbReference>
<keyword evidence="8" id="KW-1185">Reference proteome</keyword>
<keyword evidence="2" id="KW-0285">Flavoprotein</keyword>
<dbReference type="InterPro" id="IPR050416">
    <property type="entry name" value="FAD-linked_Oxidoreductase"/>
</dbReference>
<evidence type="ECO:0000313" key="8">
    <source>
        <dbReference type="Proteomes" id="UP000184330"/>
    </source>
</evidence>
<dbReference type="Proteomes" id="UP000184330">
    <property type="component" value="Unassembled WGS sequence"/>
</dbReference>
<dbReference type="STRING" id="576137.A0A1L7XVH2"/>
<keyword evidence="4" id="KW-0560">Oxidoreductase</keyword>
<protein>
    <recommendedName>
        <fullName evidence="6">FAD-binding PCMH-type domain-containing protein</fullName>
    </recommendedName>
</protein>
<evidence type="ECO:0000256" key="1">
    <source>
        <dbReference type="ARBA" id="ARBA00005466"/>
    </source>
</evidence>
<reference evidence="7 8" key="1">
    <citation type="submission" date="2016-03" db="EMBL/GenBank/DDBJ databases">
        <authorList>
            <person name="Ploux O."/>
        </authorList>
    </citation>
    <scope>NUCLEOTIDE SEQUENCE [LARGE SCALE GENOMIC DNA]</scope>
    <source>
        <strain evidence="7 8">UAMH 11012</strain>
    </source>
</reference>
<gene>
    <name evidence="7" type="ORF">PAC_18932</name>
</gene>
<evidence type="ECO:0000256" key="4">
    <source>
        <dbReference type="ARBA" id="ARBA00023002"/>
    </source>
</evidence>
<organism evidence="7 8">
    <name type="scientific">Phialocephala subalpina</name>
    <dbReference type="NCBI Taxonomy" id="576137"/>
    <lineage>
        <taxon>Eukaryota</taxon>
        <taxon>Fungi</taxon>
        <taxon>Dikarya</taxon>
        <taxon>Ascomycota</taxon>
        <taxon>Pezizomycotina</taxon>
        <taxon>Leotiomycetes</taxon>
        <taxon>Helotiales</taxon>
        <taxon>Mollisiaceae</taxon>
        <taxon>Phialocephala</taxon>
        <taxon>Phialocephala fortinii species complex</taxon>
    </lineage>
</organism>
<comment type="similarity">
    <text evidence="1">Belongs to the oxygen-dependent FAD-linked oxidoreductase family.</text>
</comment>
<dbReference type="OrthoDB" id="2151789at2759"/>
<dbReference type="AlphaFoldDB" id="A0A1L7XVH2"/>
<proteinExistence type="inferred from homology"/>
<dbReference type="InterPro" id="IPR012951">
    <property type="entry name" value="BBE"/>
</dbReference>
<name>A0A1L7XVH2_9HELO</name>
<dbReference type="PROSITE" id="PS51387">
    <property type="entry name" value="FAD_PCMH"/>
    <property type="match status" value="1"/>
</dbReference>
<dbReference type="SUPFAM" id="SSF56176">
    <property type="entry name" value="FAD-binding/transporter-associated domain-like"/>
    <property type="match status" value="1"/>
</dbReference>
<dbReference type="Gene3D" id="3.30.465.10">
    <property type="match status" value="1"/>
</dbReference>